<dbReference type="SUPFAM" id="SSF51556">
    <property type="entry name" value="Metallo-dependent hydrolases"/>
    <property type="match status" value="1"/>
</dbReference>
<reference evidence="5" key="3">
    <citation type="submission" date="2016-10" db="EMBL/GenBank/DDBJ databases">
        <authorList>
            <person name="de Groot N.N."/>
        </authorList>
    </citation>
    <scope>NUCLEOTIDE SEQUENCE [LARGE SCALE GENOMIC DNA]</scope>
    <source>
        <strain evidence="5">DSM 16632</strain>
    </source>
</reference>
<evidence type="ECO:0000256" key="3">
    <source>
        <dbReference type="PIRSR" id="PIRSR005902-1"/>
    </source>
</evidence>
<evidence type="ECO:0000313" key="7">
    <source>
        <dbReference type="Proteomes" id="UP000183442"/>
    </source>
</evidence>
<dbReference type="PANTHER" id="PTHR46124">
    <property type="entry name" value="D-AMINOACYL-TRNA DEACYLASE"/>
    <property type="match status" value="1"/>
</dbReference>
<dbReference type="Gene3D" id="3.20.20.140">
    <property type="entry name" value="Metal-dependent hydrolases"/>
    <property type="match status" value="1"/>
</dbReference>
<keyword evidence="2 4" id="KW-0378">Hydrolase</keyword>
<accession>A0A126QZ88</accession>
<dbReference type="EMBL" id="FOTL01000016">
    <property type="protein sequence ID" value="SFL51961.1"/>
    <property type="molecule type" value="Genomic_DNA"/>
</dbReference>
<gene>
    <name evidence="5" type="ORF">SAMN02910297_01121</name>
    <name evidence="4" type="ORF">YLM1_0550</name>
</gene>
<dbReference type="InterPro" id="IPR032466">
    <property type="entry name" value="Metal_Hydrolase"/>
</dbReference>
<name>A0A126QZ88_METOL</name>
<dbReference type="GO" id="GO:0004536">
    <property type="term" value="F:DNA nuclease activity"/>
    <property type="evidence" value="ECO:0007669"/>
    <property type="project" value="InterPro"/>
</dbReference>
<feature type="binding site" evidence="3">
    <location>
        <position position="5"/>
    </location>
    <ligand>
        <name>a divalent metal cation</name>
        <dbReference type="ChEBI" id="CHEBI:60240"/>
        <label>1</label>
    </ligand>
</feature>
<dbReference type="GO" id="GO:0016788">
    <property type="term" value="F:hydrolase activity, acting on ester bonds"/>
    <property type="evidence" value="ECO:0007669"/>
    <property type="project" value="InterPro"/>
</dbReference>
<dbReference type="PROSITE" id="PS01137">
    <property type="entry name" value="TATD_1"/>
    <property type="match status" value="1"/>
</dbReference>
<dbReference type="KEGG" id="mol:YLM1_0550"/>
<dbReference type="GO" id="GO:0046872">
    <property type="term" value="F:metal ion binding"/>
    <property type="evidence" value="ECO:0007669"/>
    <property type="project" value="UniProtKB-KW"/>
</dbReference>
<dbReference type="NCBIfam" id="TIGR00010">
    <property type="entry name" value="YchF/TatD family DNA exonuclease"/>
    <property type="match status" value="1"/>
</dbReference>
<evidence type="ECO:0000313" key="5">
    <source>
        <dbReference type="EMBL" id="SFL51961.1"/>
    </source>
</evidence>
<dbReference type="InterPro" id="IPR018228">
    <property type="entry name" value="DNase_TatD-rel_CS"/>
</dbReference>
<sequence>MIDTHCHIDFDEFDADREDVIARARDKLSAVINSGYGLESNEKALKLSKEYDGFVYPTFGFHPVSSQNSPKEEIDLAHKQMVEHLDEILAIGEVGMDFFYCTDKTLRARQQEIFTGFIEIANEYRKPLLIHGRDCEKKIFNLLKEYDDIPKVIFHCYGGSLKTARKILDMDDYYLSCSTMLCYSGRHQDLFKEIPIERILTETDSPYLAMTKQERNEPVNVALAVEKLAELKETTVDEIDQRTEKNARYVFGI</sequence>
<dbReference type="CDD" id="cd01310">
    <property type="entry name" value="TatD_DNAse"/>
    <property type="match status" value="1"/>
</dbReference>
<dbReference type="FunFam" id="3.20.20.140:FF:000005">
    <property type="entry name" value="TatD family hydrolase"/>
    <property type="match status" value="1"/>
</dbReference>
<protein>
    <submittedName>
        <fullName evidence="4">Hydrolase TatD family</fullName>
    </submittedName>
    <submittedName>
        <fullName evidence="5">TatD DNase family protein</fullName>
    </submittedName>
</protein>
<dbReference type="OrthoDB" id="26412at2157"/>
<dbReference type="RefSeq" id="WP_067146076.1">
    <property type="nucleotide sequence ID" value="NZ_CP014265.1"/>
</dbReference>
<dbReference type="AlphaFoldDB" id="A0A126QZ88"/>
<evidence type="ECO:0000313" key="4">
    <source>
        <dbReference type="EMBL" id="AMK15107.1"/>
    </source>
</evidence>
<dbReference type="STRING" id="294671.YLM1_0550"/>
<keyword evidence="1 3" id="KW-0479">Metal-binding</keyword>
<organism evidence="4 6">
    <name type="scientific">Methanobrevibacter olleyae</name>
    <dbReference type="NCBI Taxonomy" id="294671"/>
    <lineage>
        <taxon>Archaea</taxon>
        <taxon>Methanobacteriati</taxon>
        <taxon>Methanobacteriota</taxon>
        <taxon>Methanomada group</taxon>
        <taxon>Methanobacteria</taxon>
        <taxon>Methanobacteriales</taxon>
        <taxon>Methanobacteriaceae</taxon>
        <taxon>Methanobrevibacter</taxon>
    </lineage>
</organism>
<keyword evidence="6" id="KW-1185">Reference proteome</keyword>
<dbReference type="InterPro" id="IPR001130">
    <property type="entry name" value="TatD-like"/>
</dbReference>
<dbReference type="EMBL" id="CP014265">
    <property type="protein sequence ID" value="AMK15107.1"/>
    <property type="molecule type" value="Genomic_DNA"/>
</dbReference>
<evidence type="ECO:0000313" key="6">
    <source>
        <dbReference type="Proteomes" id="UP000066376"/>
    </source>
</evidence>
<dbReference type="InterPro" id="IPR015991">
    <property type="entry name" value="TatD/YcfH-like"/>
</dbReference>
<feature type="binding site" evidence="3">
    <location>
        <position position="7"/>
    </location>
    <ligand>
        <name>a divalent metal cation</name>
        <dbReference type="ChEBI" id="CHEBI:60240"/>
        <label>1</label>
    </ligand>
</feature>
<reference evidence="7" key="4">
    <citation type="submission" date="2016-10" db="EMBL/GenBank/DDBJ databases">
        <authorList>
            <person name="Varghese N."/>
        </authorList>
    </citation>
    <scope>NUCLEOTIDE SEQUENCE [LARGE SCALE GENOMIC DNA]</scope>
    <source>
        <strain evidence="7">DSM 16632</strain>
    </source>
</reference>
<dbReference type="Proteomes" id="UP000066376">
    <property type="component" value="Chromosome"/>
</dbReference>
<feature type="binding site" evidence="3">
    <location>
        <position position="204"/>
    </location>
    <ligand>
        <name>a divalent metal cation</name>
        <dbReference type="ChEBI" id="CHEBI:60240"/>
        <label>1</label>
    </ligand>
</feature>
<dbReference type="Proteomes" id="UP000183442">
    <property type="component" value="Unassembled WGS sequence"/>
</dbReference>
<evidence type="ECO:0000256" key="2">
    <source>
        <dbReference type="ARBA" id="ARBA00022801"/>
    </source>
</evidence>
<reference evidence="6" key="2">
    <citation type="submission" date="2016-02" db="EMBL/GenBank/DDBJ databases">
        <title>The draft genome sequence of the rumen methanogen Methanobrevibacter olleyae YLM1.</title>
        <authorList>
            <consortium name="New Zealand Agricultural Greenhouse Gas Research Centre/Pastoral Greenhouse Gas Research Consortium"/>
            <person name="Kelly W.J."/>
            <person name="Li D."/>
            <person name="Lambie S.C."/>
            <person name="Attwood G.T."/>
            <person name="Altermann E."/>
            <person name="Leahy S.C."/>
        </authorList>
    </citation>
    <scope>NUCLEOTIDE SEQUENCE [LARGE SCALE GENOMIC DNA]</scope>
    <source>
        <strain evidence="6">YLM1</strain>
    </source>
</reference>
<evidence type="ECO:0000256" key="1">
    <source>
        <dbReference type="ARBA" id="ARBA00022723"/>
    </source>
</evidence>
<dbReference type="PANTHER" id="PTHR46124:SF2">
    <property type="entry name" value="D-AMINOACYL-TRNA DEACYLASE"/>
    <property type="match status" value="1"/>
</dbReference>
<feature type="binding site" evidence="3">
    <location>
        <position position="131"/>
    </location>
    <ligand>
        <name>a divalent metal cation</name>
        <dbReference type="ChEBI" id="CHEBI:60240"/>
        <label>2</label>
    </ligand>
</feature>
<dbReference type="PATRIC" id="fig|294671.3.peg.570"/>
<reference evidence="4 6" key="1">
    <citation type="journal article" date="2016" name="Genome Announc.">
        <title>Draft Genome Sequence of the Rumen Methanogen Methanobrevibacter olleyae YLM1.</title>
        <authorList>
            <person name="Kelly W.J."/>
            <person name="Li D."/>
            <person name="Lambie S.C."/>
            <person name="Cox F."/>
            <person name="Attwood G.T."/>
            <person name="Altermann E."/>
            <person name="Leahy S.C."/>
        </authorList>
    </citation>
    <scope>NUCLEOTIDE SEQUENCE [LARGE SCALE GENOMIC DNA]</scope>
    <source>
        <strain evidence="4 6">YLM1</strain>
    </source>
</reference>
<proteinExistence type="predicted"/>
<dbReference type="GeneID" id="28488850"/>
<feature type="binding site" evidence="3">
    <location>
        <position position="93"/>
    </location>
    <ligand>
        <name>a divalent metal cation</name>
        <dbReference type="ChEBI" id="CHEBI:60240"/>
        <label>1</label>
    </ligand>
</feature>
<dbReference type="PIRSF" id="PIRSF005902">
    <property type="entry name" value="DNase_TatD"/>
    <property type="match status" value="1"/>
</dbReference>
<dbReference type="Pfam" id="PF01026">
    <property type="entry name" value="TatD_DNase"/>
    <property type="match status" value="1"/>
</dbReference>
<feature type="binding site" evidence="3">
    <location>
        <position position="155"/>
    </location>
    <ligand>
        <name>a divalent metal cation</name>
        <dbReference type="ChEBI" id="CHEBI:60240"/>
        <label>2</label>
    </ligand>
</feature>